<dbReference type="EMBL" id="JAGETZ010000005">
    <property type="protein sequence ID" value="MBO2010121.1"/>
    <property type="molecule type" value="Genomic_DNA"/>
</dbReference>
<dbReference type="NCBIfam" id="TIGR04183">
    <property type="entry name" value="Por_Secre_tail"/>
    <property type="match status" value="1"/>
</dbReference>
<feature type="domain" description="Secretion system C-terminal sorting" evidence="1">
    <location>
        <begin position="253"/>
        <end position="327"/>
    </location>
</feature>
<evidence type="ECO:0000313" key="3">
    <source>
        <dbReference type="Proteomes" id="UP000664369"/>
    </source>
</evidence>
<organism evidence="2 3">
    <name type="scientific">Hymenobacter negativus</name>
    <dbReference type="NCBI Taxonomy" id="2795026"/>
    <lineage>
        <taxon>Bacteria</taxon>
        <taxon>Pseudomonadati</taxon>
        <taxon>Bacteroidota</taxon>
        <taxon>Cytophagia</taxon>
        <taxon>Cytophagales</taxon>
        <taxon>Hymenobacteraceae</taxon>
        <taxon>Hymenobacter</taxon>
    </lineage>
</organism>
<sequence length="329" mass="34979">MAANAQFRGGVDDGTHFSQTSNQLLGRNIFLGGIDDGTSFGLAASQPFGRNIFLGGIDDGTSFGLAANQPFGRNIFLGGIDDGAALSLTTGQPFGRNIFLGGIDDGSNSSQVPAQPLGRNIFPGGGNDGWAIAFKSKDDTPLPVTLTDFSGHWQQNDALLLWQTATEVNTSHFELERSFDGNTFAPIQRIAAAGQSTSPKNYQYTDVAVNTLLPAGAAYAYYRLRSVDINGAATYSGVVVLQATRSSKIEYAVFPNPAQDVVTITATALPATGGAYIRLVDVTGKVLLLQKMTSDRQQISVSAFVDGLYFLQLMAADKVVYTQRIIISK</sequence>
<dbReference type="Gene3D" id="2.60.40.10">
    <property type="entry name" value="Immunoglobulins"/>
    <property type="match status" value="1"/>
</dbReference>
<keyword evidence="3" id="KW-1185">Reference proteome</keyword>
<evidence type="ECO:0000313" key="2">
    <source>
        <dbReference type="EMBL" id="MBO2010121.1"/>
    </source>
</evidence>
<evidence type="ECO:0000259" key="1">
    <source>
        <dbReference type="Pfam" id="PF18962"/>
    </source>
</evidence>
<dbReference type="Pfam" id="PF18962">
    <property type="entry name" value="Por_Secre_tail"/>
    <property type="match status" value="1"/>
</dbReference>
<protein>
    <submittedName>
        <fullName evidence="2">T9SS type A sorting domain-containing protein</fullName>
    </submittedName>
</protein>
<accession>A0ABS3QFU2</accession>
<dbReference type="RefSeq" id="WP_208175752.1">
    <property type="nucleotide sequence ID" value="NZ_JAGETZ010000005.1"/>
</dbReference>
<proteinExistence type="predicted"/>
<reference evidence="2 3" key="1">
    <citation type="submission" date="2021-03" db="EMBL/GenBank/DDBJ databases">
        <authorList>
            <person name="Kim M.K."/>
        </authorList>
    </citation>
    <scope>NUCLEOTIDE SEQUENCE [LARGE SCALE GENOMIC DNA]</scope>
    <source>
        <strain evidence="2 3">BT442</strain>
    </source>
</reference>
<dbReference type="Proteomes" id="UP000664369">
    <property type="component" value="Unassembled WGS sequence"/>
</dbReference>
<gene>
    <name evidence="2" type="ORF">J4E00_13740</name>
</gene>
<dbReference type="InterPro" id="IPR013783">
    <property type="entry name" value="Ig-like_fold"/>
</dbReference>
<name>A0ABS3QFU2_9BACT</name>
<comment type="caution">
    <text evidence="2">The sequence shown here is derived from an EMBL/GenBank/DDBJ whole genome shotgun (WGS) entry which is preliminary data.</text>
</comment>
<dbReference type="InterPro" id="IPR026444">
    <property type="entry name" value="Secre_tail"/>
</dbReference>